<gene>
    <name evidence="1" type="ORF">SAMN02982919_01682</name>
</gene>
<dbReference type="AlphaFoldDB" id="A0A1H9L7S0"/>
<dbReference type="Proteomes" id="UP000199766">
    <property type="component" value="Unassembled WGS sequence"/>
</dbReference>
<evidence type="ECO:0000313" key="1">
    <source>
        <dbReference type="EMBL" id="SER07207.1"/>
    </source>
</evidence>
<sequence>MSFATTQKFLSVNYGVTMQQALDFVAASLESPQTIFNVCKQAAITNQMLADIISPVLPDVLPSMVAQYFASFGLDATQLDPVTPPDGGAVIAKTVNVTGAGQHTDAAQDNTSYMIGLNGEYNYTIQNFAAGDKLIFPAANLATVINESFTDGQLVVNYAFAGQMATITLVGVPDSLDSNIFGPTSFKSAFGSDALN</sequence>
<keyword evidence="2" id="KW-1185">Reference proteome</keyword>
<reference evidence="1 2" key="1">
    <citation type="submission" date="2016-10" db="EMBL/GenBank/DDBJ databases">
        <authorList>
            <person name="de Groot N.N."/>
        </authorList>
    </citation>
    <scope>NUCLEOTIDE SEQUENCE [LARGE SCALE GENOMIC DNA]</scope>
    <source>
        <strain evidence="1 2">ATCC 35958</strain>
    </source>
</reference>
<dbReference type="EMBL" id="FOGD01000004">
    <property type="protein sequence ID" value="SER07207.1"/>
    <property type="molecule type" value="Genomic_DNA"/>
</dbReference>
<protein>
    <submittedName>
        <fullName evidence="1">Uncharacterized protein</fullName>
    </submittedName>
</protein>
<dbReference type="STRING" id="180197.SAMN02982919_01682"/>
<name>A0A1H9L7S0_9BURK</name>
<evidence type="ECO:0000313" key="2">
    <source>
        <dbReference type="Proteomes" id="UP000199766"/>
    </source>
</evidence>
<dbReference type="OrthoDB" id="8549108at2"/>
<organism evidence="1 2">
    <name type="scientific">Giesbergeria anulus</name>
    <dbReference type="NCBI Taxonomy" id="180197"/>
    <lineage>
        <taxon>Bacteria</taxon>
        <taxon>Pseudomonadati</taxon>
        <taxon>Pseudomonadota</taxon>
        <taxon>Betaproteobacteria</taxon>
        <taxon>Burkholderiales</taxon>
        <taxon>Comamonadaceae</taxon>
        <taxon>Giesbergeria</taxon>
    </lineage>
</organism>
<proteinExistence type="predicted"/>
<dbReference type="RefSeq" id="WP_143059602.1">
    <property type="nucleotide sequence ID" value="NZ_FOGD01000004.1"/>
</dbReference>
<accession>A0A1H9L7S0</accession>